<evidence type="ECO:0000313" key="2">
    <source>
        <dbReference type="Proteomes" id="UP000191135"/>
    </source>
</evidence>
<evidence type="ECO:0000313" key="1">
    <source>
        <dbReference type="EMBL" id="AQZ51144.1"/>
    </source>
</evidence>
<dbReference type="InterPro" id="IPR036188">
    <property type="entry name" value="FAD/NAD-bd_sf"/>
</dbReference>
<dbReference type="Gene3D" id="3.50.50.60">
    <property type="entry name" value="FAD/NAD(P)-binding domain"/>
    <property type="match status" value="1"/>
</dbReference>
<dbReference type="RefSeq" id="WP_155122066.1">
    <property type="nucleotide sequence ID" value="NZ_AQWH01000050.1"/>
</dbReference>
<dbReference type="eggNOG" id="COG0665">
    <property type="taxonomic scope" value="Bacteria"/>
</dbReference>
<dbReference type="EMBL" id="CP020330">
    <property type="protein sequence ID" value="AQZ51144.1"/>
    <property type="molecule type" value="Genomic_DNA"/>
</dbReference>
<accession>A0A1U9Z0D7</accession>
<dbReference type="Proteomes" id="UP000191135">
    <property type="component" value="Chromosome"/>
</dbReference>
<dbReference type="AlphaFoldDB" id="A0A1U9Z0D7"/>
<proteinExistence type="predicted"/>
<gene>
    <name evidence="1" type="ORF">Mame_01800</name>
</gene>
<sequence>MVDGLTPVQGNGSSRELCPVALSDHHVVALVCIVRQLEQPVHGNADRIADPLHRAQRRLAQAALTMDGLPHLHMSDDGLMVALGYNGRGIAMATALGTALGRNIGEGAPLVFPVTPIRPLFWHALRKPIVNIGVRWYWLKDRLGYAS</sequence>
<organism evidence="1 2">
    <name type="scientific">Martelella mediterranea DSM 17316</name>
    <dbReference type="NCBI Taxonomy" id="1122214"/>
    <lineage>
        <taxon>Bacteria</taxon>
        <taxon>Pseudomonadati</taxon>
        <taxon>Pseudomonadota</taxon>
        <taxon>Alphaproteobacteria</taxon>
        <taxon>Hyphomicrobiales</taxon>
        <taxon>Aurantimonadaceae</taxon>
        <taxon>Martelella</taxon>
    </lineage>
</organism>
<dbReference type="STRING" id="1122214.Mame_01800"/>
<reference evidence="1 2" key="1">
    <citation type="submission" date="2017-03" db="EMBL/GenBank/DDBJ databases">
        <title>Foreign affairs: Plasmid Transfer between Roseobacters and Rhizobia.</title>
        <authorList>
            <person name="Bartling P."/>
            <person name="Bunk B."/>
            <person name="Overmann J."/>
            <person name="Brinkmann H."/>
            <person name="Petersen J."/>
        </authorList>
    </citation>
    <scope>NUCLEOTIDE SEQUENCE [LARGE SCALE GENOMIC DNA]</scope>
    <source>
        <strain evidence="1 2">MACL11</strain>
    </source>
</reference>
<dbReference type="KEGG" id="mmed:Mame_01800"/>
<keyword evidence="2" id="KW-1185">Reference proteome</keyword>
<protein>
    <submittedName>
        <fullName evidence="1">Uncharacterized protein</fullName>
    </submittedName>
</protein>
<name>A0A1U9Z0D7_9HYPH</name>
<dbReference type="OrthoDB" id="9814969at2"/>